<gene>
    <name evidence="4" type="ORF">X975_02385</name>
</gene>
<dbReference type="InterPro" id="IPR051093">
    <property type="entry name" value="Neuroligin/BSAL"/>
</dbReference>
<feature type="non-terminal residue" evidence="4">
    <location>
        <position position="194"/>
    </location>
</feature>
<evidence type="ECO:0000313" key="5">
    <source>
        <dbReference type="Proteomes" id="UP000054359"/>
    </source>
</evidence>
<reference evidence="4 5" key="1">
    <citation type="submission" date="2013-11" db="EMBL/GenBank/DDBJ databases">
        <title>Genome sequencing of Stegodyphus mimosarum.</title>
        <authorList>
            <person name="Bechsgaard J."/>
        </authorList>
    </citation>
    <scope>NUCLEOTIDE SEQUENCE [LARGE SCALE GENOMIC DNA]</scope>
</reference>
<organism evidence="4 5">
    <name type="scientific">Stegodyphus mimosarum</name>
    <name type="common">African social velvet spider</name>
    <dbReference type="NCBI Taxonomy" id="407821"/>
    <lineage>
        <taxon>Eukaryota</taxon>
        <taxon>Metazoa</taxon>
        <taxon>Ecdysozoa</taxon>
        <taxon>Arthropoda</taxon>
        <taxon>Chelicerata</taxon>
        <taxon>Arachnida</taxon>
        <taxon>Araneae</taxon>
        <taxon>Araneomorphae</taxon>
        <taxon>Entelegynae</taxon>
        <taxon>Eresoidea</taxon>
        <taxon>Eresidae</taxon>
        <taxon>Stegodyphus</taxon>
    </lineage>
</organism>
<dbReference type="AlphaFoldDB" id="A0A087T3C5"/>
<dbReference type="OrthoDB" id="3200163at2759"/>
<dbReference type="PROSITE" id="PS51257">
    <property type="entry name" value="PROKAR_LIPOPROTEIN"/>
    <property type="match status" value="1"/>
</dbReference>
<keyword evidence="5" id="KW-1185">Reference proteome</keyword>
<dbReference type="STRING" id="407821.A0A087T3C5"/>
<dbReference type="EMBL" id="KK113225">
    <property type="protein sequence ID" value="KFM59614.1"/>
    <property type="molecule type" value="Genomic_DNA"/>
</dbReference>
<dbReference type="PANTHER" id="PTHR43903">
    <property type="entry name" value="NEUROLIGIN"/>
    <property type="match status" value="1"/>
</dbReference>
<comment type="similarity">
    <text evidence="1">Belongs to the type-B carboxylesterase/lipase family.</text>
</comment>
<accession>A0A087T3C5</accession>
<keyword evidence="3" id="KW-1133">Transmembrane helix</keyword>
<evidence type="ECO:0000256" key="3">
    <source>
        <dbReference type="SAM" id="Phobius"/>
    </source>
</evidence>
<keyword evidence="3" id="KW-0812">Transmembrane</keyword>
<evidence type="ECO:0000256" key="2">
    <source>
        <dbReference type="SAM" id="MobiDB-lite"/>
    </source>
</evidence>
<dbReference type="Proteomes" id="UP000054359">
    <property type="component" value="Unassembled WGS sequence"/>
</dbReference>
<proteinExistence type="inferred from homology"/>
<name>A0A087T3C5_STEMI</name>
<sequence>MISKLDKGNSTKFLTGQRVYSTALIVTIAVGCSLLVLNVLIFAGIYYQKEKDNLEKKLQKTFYQERRSDDEEGHPSGEKPFLVKDLSSSMMLNQYCSQQEFDGSQTLDLVQPSKAKQQYQHHTLPSANSRESCDSQFHMSSRTPQGEKGVSVREAQPLLTPPSSNPHTITATADCLQGWQHAQEMSVFGIDGHT</sequence>
<feature type="compositionally biased region" description="Polar residues" evidence="2">
    <location>
        <begin position="112"/>
        <end position="144"/>
    </location>
</feature>
<feature type="region of interest" description="Disordered" evidence="2">
    <location>
        <begin position="112"/>
        <end position="151"/>
    </location>
</feature>
<protein>
    <submittedName>
        <fullName evidence="4">Neuroligin-4, X-linked</fullName>
    </submittedName>
</protein>
<keyword evidence="3" id="KW-0472">Membrane</keyword>
<evidence type="ECO:0000313" key="4">
    <source>
        <dbReference type="EMBL" id="KFM59614.1"/>
    </source>
</evidence>
<evidence type="ECO:0000256" key="1">
    <source>
        <dbReference type="ARBA" id="ARBA00005964"/>
    </source>
</evidence>
<feature type="transmembrane region" description="Helical" evidence="3">
    <location>
        <begin position="20"/>
        <end position="47"/>
    </location>
</feature>